<dbReference type="InterPro" id="IPR024442">
    <property type="entry name" value="Transposase_Zn_ribbon"/>
</dbReference>
<evidence type="ECO:0000313" key="3">
    <source>
        <dbReference type="Proteomes" id="UP000266177"/>
    </source>
</evidence>
<dbReference type="Proteomes" id="UP000266177">
    <property type="component" value="Unassembled WGS sequence"/>
</dbReference>
<reference evidence="2 3" key="1">
    <citation type="submission" date="2018-09" db="EMBL/GenBank/DDBJ databases">
        <title>Paenibacillus SK2017-BO5.</title>
        <authorList>
            <person name="Piskunova J.V."/>
            <person name="Dubiley S.A."/>
            <person name="Severinov K.V."/>
        </authorList>
    </citation>
    <scope>NUCLEOTIDE SEQUENCE [LARGE SCALE GENOMIC DNA]</scope>
    <source>
        <strain evidence="2 3">BO5</strain>
    </source>
</reference>
<sequence length="305" mass="35085">MDSLENIATLEELYRRFPTESACADYLVQWKWPHGFSCPRCKHHSAYMTKTRRLPIYECRACRHQTTPTVGTVMEGSRTPLRKWMAAFWLFSRAQKGINAVRLRSLIQVTYKTAWSMLHKIRAAISHAHAKKQLSGDVQGIVVFYGRAYRPSVELHPGECALIVAESIEPEGELPQLKMTLVDRKHVIEKRLYRSGSEQFINDHVEPSSASRVSLIDQFFRVRRNSPLYQTFRQACRWLNDTFHGIGPKYLQRYVDEFIFHKNLDNTVSPWTRLLSLCASIAPRSFPGNSPRTGPNAFQSKSLAA</sequence>
<evidence type="ECO:0000259" key="1">
    <source>
        <dbReference type="Pfam" id="PF12760"/>
    </source>
</evidence>
<organism evidence="2 3">
    <name type="scientific">Paenibacillus thiaminolyticus</name>
    <name type="common">Bacillus thiaminolyticus</name>
    <dbReference type="NCBI Taxonomy" id="49283"/>
    <lineage>
        <taxon>Bacteria</taxon>
        <taxon>Bacillati</taxon>
        <taxon>Bacillota</taxon>
        <taxon>Bacilli</taxon>
        <taxon>Bacillales</taxon>
        <taxon>Paenibacillaceae</taxon>
        <taxon>Paenibacillus</taxon>
    </lineage>
</organism>
<dbReference type="EMBL" id="QYZD01000015">
    <property type="protein sequence ID" value="RJG22675.1"/>
    <property type="molecule type" value="Genomic_DNA"/>
</dbReference>
<dbReference type="Pfam" id="PF12760">
    <property type="entry name" value="Zn_ribbon_IS1595"/>
    <property type="match status" value="1"/>
</dbReference>
<protein>
    <submittedName>
        <fullName evidence="2">Transposase</fullName>
    </submittedName>
</protein>
<comment type="caution">
    <text evidence="2">The sequence shown here is derived from an EMBL/GenBank/DDBJ whole genome shotgun (WGS) entry which is preliminary data.</text>
</comment>
<accession>A0A3A3GK79</accession>
<feature type="domain" description="Transposase zinc-ribbon" evidence="1">
    <location>
        <begin position="18"/>
        <end position="65"/>
    </location>
</feature>
<name>A0A3A3GK79_PANTH</name>
<dbReference type="OrthoDB" id="9769409at2"/>
<proteinExistence type="predicted"/>
<gene>
    <name evidence="2" type="ORF">DQX05_16940</name>
</gene>
<dbReference type="AlphaFoldDB" id="A0A3A3GK79"/>
<evidence type="ECO:0000313" key="2">
    <source>
        <dbReference type="EMBL" id="RJG22675.1"/>
    </source>
</evidence>